<dbReference type="OrthoDB" id="417631at2759"/>
<evidence type="ECO:0000313" key="1">
    <source>
        <dbReference type="EMBL" id="CAE7630913.1"/>
    </source>
</evidence>
<dbReference type="Proteomes" id="UP000601435">
    <property type="component" value="Unassembled WGS sequence"/>
</dbReference>
<gene>
    <name evidence="1" type="ORF">SNEC2469_LOCUS17769</name>
</gene>
<accession>A0A812VE10</accession>
<organism evidence="1 2">
    <name type="scientific">Symbiodinium necroappetens</name>
    <dbReference type="NCBI Taxonomy" id="1628268"/>
    <lineage>
        <taxon>Eukaryota</taxon>
        <taxon>Sar</taxon>
        <taxon>Alveolata</taxon>
        <taxon>Dinophyceae</taxon>
        <taxon>Suessiales</taxon>
        <taxon>Symbiodiniaceae</taxon>
        <taxon>Symbiodinium</taxon>
    </lineage>
</organism>
<dbReference type="EMBL" id="CAJNJA010029581">
    <property type="protein sequence ID" value="CAE7630913.1"/>
    <property type="molecule type" value="Genomic_DNA"/>
</dbReference>
<reference evidence="1" key="1">
    <citation type="submission" date="2021-02" db="EMBL/GenBank/DDBJ databases">
        <authorList>
            <person name="Dougan E. K."/>
            <person name="Rhodes N."/>
            <person name="Thang M."/>
            <person name="Chan C."/>
        </authorList>
    </citation>
    <scope>NUCLEOTIDE SEQUENCE</scope>
</reference>
<sequence length="376" mass="43031">MFRYSGSWSKILDDRASAILAEGAARIADVCRLLQDNADVASLWGDFQRFAEQLRQSSKMDRLTLACELHTAVSLETLTPSIHFHLMFDSRQTVTLLKPSLLFRGAVPHQSVECKQARGKACRKAYDQGHYYLQVPKTGSIHMTTTAAAFTTFPVAPDWITNLWQACKITEQVAEQEYLRCKKHVKAYLDNMKFHAQCVQTQAVQVRKAQDLQNLQPLMKKAVVLEQVQRDFLPQFTRPMFRRSFLVLNGPTRLGKTIYARSLFGHRETLELNCCGVSQPDLRAFDNLLHRAILYDEASTAMVLSNRRLFQGSTEEVTLAHSGTNMFTYSVYVYNVAMILTSNSWLRELEELPREEREWLEGNSICIDCTQPLYET</sequence>
<name>A0A812VE10_9DINO</name>
<dbReference type="AlphaFoldDB" id="A0A812VE10"/>
<keyword evidence="2" id="KW-1185">Reference proteome</keyword>
<proteinExistence type="predicted"/>
<comment type="caution">
    <text evidence="1">The sequence shown here is derived from an EMBL/GenBank/DDBJ whole genome shotgun (WGS) entry which is preliminary data.</text>
</comment>
<evidence type="ECO:0000313" key="2">
    <source>
        <dbReference type="Proteomes" id="UP000601435"/>
    </source>
</evidence>
<protein>
    <submittedName>
        <fullName evidence="1">Uncharacterized protein</fullName>
    </submittedName>
</protein>